<evidence type="ECO:0000256" key="1">
    <source>
        <dbReference type="SAM" id="Phobius"/>
    </source>
</evidence>
<evidence type="ECO:0000313" key="2">
    <source>
        <dbReference type="EMBL" id="RIB06685.1"/>
    </source>
</evidence>
<protein>
    <submittedName>
        <fullName evidence="2">Uncharacterized protein</fullName>
    </submittedName>
</protein>
<evidence type="ECO:0000313" key="3">
    <source>
        <dbReference type="Proteomes" id="UP000266673"/>
    </source>
</evidence>
<reference evidence="2 3" key="1">
    <citation type="submission" date="2018-06" db="EMBL/GenBank/DDBJ databases">
        <title>Comparative genomics reveals the genomic features of Rhizophagus irregularis, R. cerebriforme, R. diaphanum and Gigaspora rosea, and their symbiotic lifestyle signature.</title>
        <authorList>
            <person name="Morin E."/>
            <person name="San Clemente H."/>
            <person name="Chen E.C.H."/>
            <person name="De La Providencia I."/>
            <person name="Hainaut M."/>
            <person name="Kuo A."/>
            <person name="Kohler A."/>
            <person name="Murat C."/>
            <person name="Tang N."/>
            <person name="Roy S."/>
            <person name="Loubradou J."/>
            <person name="Henrissat B."/>
            <person name="Grigoriev I.V."/>
            <person name="Corradi N."/>
            <person name="Roux C."/>
            <person name="Martin F.M."/>
        </authorList>
    </citation>
    <scope>NUCLEOTIDE SEQUENCE [LARGE SCALE GENOMIC DNA]</scope>
    <source>
        <strain evidence="2 3">DAOM 194757</strain>
    </source>
</reference>
<accession>A0A397U8Q8</accession>
<organism evidence="2 3">
    <name type="scientific">Gigaspora rosea</name>
    <dbReference type="NCBI Taxonomy" id="44941"/>
    <lineage>
        <taxon>Eukaryota</taxon>
        <taxon>Fungi</taxon>
        <taxon>Fungi incertae sedis</taxon>
        <taxon>Mucoromycota</taxon>
        <taxon>Glomeromycotina</taxon>
        <taxon>Glomeromycetes</taxon>
        <taxon>Diversisporales</taxon>
        <taxon>Gigasporaceae</taxon>
        <taxon>Gigaspora</taxon>
    </lineage>
</organism>
<dbReference type="Proteomes" id="UP000266673">
    <property type="component" value="Unassembled WGS sequence"/>
</dbReference>
<dbReference type="EMBL" id="QKWP01001778">
    <property type="protein sequence ID" value="RIB06685.1"/>
    <property type="molecule type" value="Genomic_DNA"/>
</dbReference>
<proteinExistence type="predicted"/>
<feature type="transmembrane region" description="Helical" evidence="1">
    <location>
        <begin position="35"/>
        <end position="56"/>
    </location>
</feature>
<sequence>MGKKSSNSIDLQIKKKVKVSKNLTRMLFETQKIKLKISSIVIILLFILLASIAIAWDKYRQQALCQILTSDYEDKVLWISIPDHKNTKDYFSLDNGTFVYRHIYMDEFEKEFNMKPLHFPVCT</sequence>
<name>A0A397U8Q8_9GLOM</name>
<dbReference type="STRING" id="44941.A0A397U8Q8"/>
<keyword evidence="1" id="KW-1133">Transmembrane helix</keyword>
<comment type="caution">
    <text evidence="2">The sequence shown here is derived from an EMBL/GenBank/DDBJ whole genome shotgun (WGS) entry which is preliminary data.</text>
</comment>
<keyword evidence="3" id="KW-1185">Reference proteome</keyword>
<gene>
    <name evidence="2" type="ORF">C2G38_2216486</name>
</gene>
<dbReference type="AlphaFoldDB" id="A0A397U8Q8"/>
<keyword evidence="1" id="KW-0812">Transmembrane</keyword>
<keyword evidence="1" id="KW-0472">Membrane</keyword>